<comment type="caution">
    <text evidence="2">The sequence shown here is derived from an EMBL/GenBank/DDBJ whole genome shotgun (WGS) entry which is preliminary data.</text>
</comment>
<dbReference type="OrthoDB" id="2455520at2"/>
<dbReference type="EMBL" id="QGTQ01000003">
    <property type="protein sequence ID" value="PWW06294.1"/>
    <property type="molecule type" value="Genomic_DNA"/>
</dbReference>
<sequence>MLASRQKIYLACEDMNFAWDEVEVRKFHELWKAGVGIFDIAEQLKRDPDEVALLIIDRSRQHRIQPRTGGIWGEEYFEIRKYIESQKDKGKPRRRKGSGASKATVSDVEGIEASEAR</sequence>
<proteinExistence type="predicted"/>
<dbReference type="RefSeq" id="WP_110042977.1">
    <property type="nucleotide sequence ID" value="NZ_CP054609.1"/>
</dbReference>
<dbReference type="Proteomes" id="UP000246635">
    <property type="component" value="Unassembled WGS sequence"/>
</dbReference>
<organism evidence="2 3">
    <name type="scientific">Paenibacillus cellulosilyticus</name>
    <dbReference type="NCBI Taxonomy" id="375489"/>
    <lineage>
        <taxon>Bacteria</taxon>
        <taxon>Bacillati</taxon>
        <taxon>Bacillota</taxon>
        <taxon>Bacilli</taxon>
        <taxon>Bacillales</taxon>
        <taxon>Paenibacillaceae</taxon>
        <taxon>Paenibacillus</taxon>
    </lineage>
</organism>
<evidence type="ECO:0000256" key="1">
    <source>
        <dbReference type="SAM" id="MobiDB-lite"/>
    </source>
</evidence>
<evidence type="ECO:0000313" key="3">
    <source>
        <dbReference type="Proteomes" id="UP000246635"/>
    </source>
</evidence>
<keyword evidence="3" id="KW-1185">Reference proteome</keyword>
<protein>
    <submittedName>
        <fullName evidence="2">Uncharacterized protein</fullName>
    </submittedName>
</protein>
<feature type="region of interest" description="Disordered" evidence="1">
    <location>
        <begin position="86"/>
        <end position="117"/>
    </location>
</feature>
<reference evidence="2 3" key="1">
    <citation type="submission" date="2018-05" db="EMBL/GenBank/DDBJ databases">
        <title>Genomic Encyclopedia of Type Strains, Phase III (KMG-III): the genomes of soil and plant-associated and newly described type strains.</title>
        <authorList>
            <person name="Whitman W."/>
        </authorList>
    </citation>
    <scope>NUCLEOTIDE SEQUENCE [LARGE SCALE GENOMIC DNA]</scope>
    <source>
        <strain evidence="2 3">CECT 5696</strain>
    </source>
</reference>
<accession>A0A2V2YXF1</accession>
<evidence type="ECO:0000313" key="2">
    <source>
        <dbReference type="EMBL" id="PWW06294.1"/>
    </source>
</evidence>
<name>A0A2V2YXF1_9BACL</name>
<gene>
    <name evidence="2" type="ORF">DFQ01_103196</name>
</gene>
<dbReference type="AlphaFoldDB" id="A0A2V2YXF1"/>